<comment type="caution">
    <text evidence="1">The sequence shown here is derived from an EMBL/GenBank/DDBJ whole genome shotgun (WGS) entry which is preliminary data.</text>
</comment>
<reference evidence="1 2" key="1">
    <citation type="submission" date="2018-06" db="EMBL/GenBank/DDBJ databases">
        <title>Sphaerisporangium craniellae sp. nov., isolated from a marine sponge in the South China Sea.</title>
        <authorList>
            <person name="Li L."/>
        </authorList>
    </citation>
    <scope>NUCLEOTIDE SEQUENCE [LARGE SCALE GENOMIC DNA]</scope>
    <source>
        <strain evidence="1 2">LHW63015</strain>
    </source>
</reference>
<dbReference type="EMBL" id="QMEY01000001">
    <property type="protein sequence ID" value="RBQ21656.1"/>
    <property type="molecule type" value="Genomic_DNA"/>
</dbReference>
<evidence type="ECO:0000313" key="1">
    <source>
        <dbReference type="EMBL" id="RBQ21656.1"/>
    </source>
</evidence>
<evidence type="ECO:0000313" key="2">
    <source>
        <dbReference type="Proteomes" id="UP000253303"/>
    </source>
</evidence>
<gene>
    <name evidence="1" type="ORF">DP939_02795</name>
</gene>
<dbReference type="AlphaFoldDB" id="A0A366M625"/>
<keyword evidence="2" id="KW-1185">Reference proteome</keyword>
<sequence>MLCAVRDGMHACLDLGSRSAGIAAIGVDTGDSSTCGHEAAKRLIFETMGGSFWVMPIQAAFLYEGGHAKATPNVHGRIECQGIRRVVPTGPSPQRRARARPAA</sequence>
<dbReference type="Proteomes" id="UP000253303">
    <property type="component" value="Unassembled WGS sequence"/>
</dbReference>
<proteinExistence type="predicted"/>
<organism evidence="1 2">
    <name type="scientific">Spongiactinospora rosea</name>
    <dbReference type="NCBI Taxonomy" id="2248750"/>
    <lineage>
        <taxon>Bacteria</taxon>
        <taxon>Bacillati</taxon>
        <taxon>Actinomycetota</taxon>
        <taxon>Actinomycetes</taxon>
        <taxon>Streptosporangiales</taxon>
        <taxon>Streptosporangiaceae</taxon>
        <taxon>Spongiactinospora</taxon>
    </lineage>
</organism>
<protein>
    <submittedName>
        <fullName evidence="1">Uncharacterized protein</fullName>
    </submittedName>
</protein>
<accession>A0A366M625</accession>
<name>A0A366M625_9ACTN</name>